<feature type="non-terminal residue" evidence="2">
    <location>
        <position position="93"/>
    </location>
</feature>
<dbReference type="EMBL" id="UOEB01000098">
    <property type="protein sequence ID" value="VAV83708.1"/>
    <property type="molecule type" value="Genomic_DNA"/>
</dbReference>
<sequence length="93" mass="10499">MAQDIRKLFKNEQKVFKDKMPEGHEARFLEKLDDQLPKQSAKNVFTFLNVAASVVILIGLSFGAYQFINSPKEVIEPQEVVSTISLGDISPQF</sequence>
<feature type="transmembrane region" description="Helical" evidence="1">
    <location>
        <begin position="44"/>
        <end position="68"/>
    </location>
</feature>
<dbReference type="AlphaFoldDB" id="A0A3B0R795"/>
<organism evidence="2">
    <name type="scientific">hydrothermal vent metagenome</name>
    <dbReference type="NCBI Taxonomy" id="652676"/>
    <lineage>
        <taxon>unclassified sequences</taxon>
        <taxon>metagenomes</taxon>
        <taxon>ecological metagenomes</taxon>
    </lineage>
</organism>
<keyword evidence="1" id="KW-0812">Transmembrane</keyword>
<keyword evidence="1" id="KW-1133">Transmembrane helix</keyword>
<reference evidence="2" key="1">
    <citation type="submission" date="2018-06" db="EMBL/GenBank/DDBJ databases">
        <authorList>
            <person name="Zhirakovskaya E."/>
        </authorList>
    </citation>
    <scope>NUCLEOTIDE SEQUENCE</scope>
</reference>
<proteinExistence type="predicted"/>
<keyword evidence="1" id="KW-0472">Membrane</keyword>
<accession>A0A3B0R795</accession>
<evidence type="ECO:0000256" key="1">
    <source>
        <dbReference type="SAM" id="Phobius"/>
    </source>
</evidence>
<name>A0A3B0R795_9ZZZZ</name>
<evidence type="ECO:0000313" key="2">
    <source>
        <dbReference type="EMBL" id="VAV83708.1"/>
    </source>
</evidence>
<protein>
    <submittedName>
        <fullName evidence="2">Uncharacterized protein</fullName>
    </submittedName>
</protein>
<gene>
    <name evidence="2" type="ORF">MNBD_BACTEROID02-1419</name>
</gene>